<feature type="chain" id="PRO_5019454137" description="FAD-binding PCMH-type domain-containing protein" evidence="3">
    <location>
        <begin position="23"/>
        <end position="581"/>
    </location>
</feature>
<proteinExistence type="inferred from homology"/>
<comment type="caution">
    <text evidence="5">The sequence shown here is derived from an EMBL/GenBank/DDBJ whole genome shotgun (WGS) entry which is preliminary data.</text>
</comment>
<dbReference type="InParanoid" id="A0A409XHK4"/>
<keyword evidence="6" id="KW-1185">Reference proteome</keyword>
<dbReference type="PANTHER" id="PTHR13878:SF91">
    <property type="entry name" value="FAD BINDING DOMAIN PROTEIN (AFU_ORTHOLOGUE AFUA_6G12070)-RELATED"/>
    <property type="match status" value="1"/>
</dbReference>
<dbReference type="InterPro" id="IPR006094">
    <property type="entry name" value="Oxid_FAD_bind_N"/>
</dbReference>
<dbReference type="InterPro" id="IPR036318">
    <property type="entry name" value="FAD-bd_PCMH-like_sf"/>
</dbReference>
<gene>
    <name evidence="5" type="ORF">CVT25_012993</name>
</gene>
<organism evidence="5 6">
    <name type="scientific">Psilocybe cyanescens</name>
    <dbReference type="NCBI Taxonomy" id="93625"/>
    <lineage>
        <taxon>Eukaryota</taxon>
        <taxon>Fungi</taxon>
        <taxon>Dikarya</taxon>
        <taxon>Basidiomycota</taxon>
        <taxon>Agaricomycotina</taxon>
        <taxon>Agaricomycetes</taxon>
        <taxon>Agaricomycetidae</taxon>
        <taxon>Agaricales</taxon>
        <taxon>Agaricineae</taxon>
        <taxon>Strophariaceae</taxon>
        <taxon>Psilocybe</taxon>
    </lineage>
</organism>
<dbReference type="OrthoDB" id="9983560at2759"/>
<dbReference type="Proteomes" id="UP000283269">
    <property type="component" value="Unassembled WGS sequence"/>
</dbReference>
<keyword evidence="2" id="KW-0560">Oxidoreductase</keyword>
<protein>
    <recommendedName>
        <fullName evidence="4">FAD-binding PCMH-type domain-containing protein</fullName>
    </recommendedName>
</protein>
<feature type="signal peptide" evidence="3">
    <location>
        <begin position="1"/>
        <end position="22"/>
    </location>
</feature>
<reference evidence="5 6" key="1">
    <citation type="journal article" date="2018" name="Evol. Lett.">
        <title>Horizontal gene cluster transfer increased hallucinogenic mushroom diversity.</title>
        <authorList>
            <person name="Reynolds H.T."/>
            <person name="Vijayakumar V."/>
            <person name="Gluck-Thaler E."/>
            <person name="Korotkin H.B."/>
            <person name="Matheny P.B."/>
            <person name="Slot J.C."/>
        </authorList>
    </citation>
    <scope>NUCLEOTIDE SEQUENCE [LARGE SCALE GENOMIC DNA]</scope>
    <source>
        <strain evidence="5 6">2631</strain>
    </source>
</reference>
<evidence type="ECO:0000256" key="2">
    <source>
        <dbReference type="ARBA" id="ARBA00023002"/>
    </source>
</evidence>
<dbReference type="InterPro" id="IPR016166">
    <property type="entry name" value="FAD-bd_PCMH"/>
</dbReference>
<dbReference type="PROSITE" id="PS51387">
    <property type="entry name" value="FAD_PCMH"/>
    <property type="match status" value="1"/>
</dbReference>
<evidence type="ECO:0000313" key="5">
    <source>
        <dbReference type="EMBL" id="PPQ90234.1"/>
    </source>
</evidence>
<dbReference type="GO" id="GO:0016491">
    <property type="term" value="F:oxidoreductase activity"/>
    <property type="evidence" value="ECO:0007669"/>
    <property type="project" value="UniProtKB-KW"/>
</dbReference>
<dbReference type="Pfam" id="PF08031">
    <property type="entry name" value="BBE"/>
    <property type="match status" value="1"/>
</dbReference>
<evidence type="ECO:0000256" key="1">
    <source>
        <dbReference type="ARBA" id="ARBA00005466"/>
    </source>
</evidence>
<dbReference type="GO" id="GO:0071949">
    <property type="term" value="F:FAD binding"/>
    <property type="evidence" value="ECO:0007669"/>
    <property type="project" value="InterPro"/>
</dbReference>
<name>A0A409XHK4_PSICY</name>
<dbReference type="EMBL" id="NHYD01001667">
    <property type="protein sequence ID" value="PPQ90234.1"/>
    <property type="molecule type" value="Genomic_DNA"/>
</dbReference>
<dbReference type="Gene3D" id="3.30.465.10">
    <property type="match status" value="2"/>
</dbReference>
<dbReference type="InterPro" id="IPR050432">
    <property type="entry name" value="FAD-linked_Oxidoreductases_BP"/>
</dbReference>
<dbReference type="AlphaFoldDB" id="A0A409XHK4"/>
<feature type="domain" description="FAD-binding PCMH-type" evidence="4">
    <location>
        <begin position="128"/>
        <end position="315"/>
    </location>
</feature>
<dbReference type="InterPro" id="IPR016169">
    <property type="entry name" value="FAD-bd_PCMH_sub2"/>
</dbReference>
<accession>A0A409XHK4</accession>
<evidence type="ECO:0000313" key="6">
    <source>
        <dbReference type="Proteomes" id="UP000283269"/>
    </source>
</evidence>
<dbReference type="STRING" id="93625.A0A409XHK4"/>
<dbReference type="InterPro" id="IPR012951">
    <property type="entry name" value="BBE"/>
</dbReference>
<sequence length="581" mass="63225">MAFSHVLSVLVSLFLWGDRVQPHCRCLYGQDCWPSKNAFASLSIQLTRPLLYPQPPASRCYVEAQPLLQKSAFGTDNCSDIIHQYTNGTWRADEPGAMQNTNFETFLLSNGTIEACYLDVTLGSPCLQGSIPPVGVDARTVTDIQAAINFAKRSNLRLVVKNTGHDYLGRSAGRGGFMVWTHNLKDKTFNSSFIPDGAPSSERVTYDAVTFGSGVQWHEAYTFVHQHGRSIVGGISLGGSVGSAGGWIMGGGHSALSPSLGLGVDNVLQFTIVLANGTYITANAYQHSNLFWALRGGGGGTYGIVVSVTYQTHPSSPLTMSLMVANFTSPLVAQRVATEFVKLHAMVSDAGWGGYTSVSNTNFQMLFVKPNISSVEDANLKFRRFIEFARNATEGQVQNVYRTYSTFLDWYDAIFTSQVGQVGSQVEITSRLLPRDLAVHDPAKAAKLMLSVNGGVITNSVAGGAVSHIDPSSTGLNPSWRRAIAEVYSIESWPEGSSEDTIIRARNRLKSKTDILDKLTTDSGAYLNEASLHERDFKKSFFGSHYARLKDIKEIYDPTSLFVVASGIGSDDWDGALECRL</sequence>
<keyword evidence="3" id="KW-0732">Signal</keyword>
<dbReference type="PANTHER" id="PTHR13878">
    <property type="entry name" value="GULONOLACTONE OXIDASE"/>
    <property type="match status" value="1"/>
</dbReference>
<comment type="similarity">
    <text evidence="1">Belongs to the oxygen-dependent FAD-linked oxidoreductase family.</text>
</comment>
<evidence type="ECO:0000259" key="4">
    <source>
        <dbReference type="PROSITE" id="PS51387"/>
    </source>
</evidence>
<dbReference type="Pfam" id="PF01565">
    <property type="entry name" value="FAD_binding_4"/>
    <property type="match status" value="1"/>
</dbReference>
<dbReference type="SUPFAM" id="SSF56176">
    <property type="entry name" value="FAD-binding/transporter-associated domain-like"/>
    <property type="match status" value="1"/>
</dbReference>
<evidence type="ECO:0000256" key="3">
    <source>
        <dbReference type="SAM" id="SignalP"/>
    </source>
</evidence>